<dbReference type="Proteomes" id="UP000584824">
    <property type="component" value="Unassembled WGS sequence"/>
</dbReference>
<dbReference type="GO" id="GO:0016787">
    <property type="term" value="F:hydrolase activity"/>
    <property type="evidence" value="ECO:0007669"/>
    <property type="project" value="UniProtKB-KW"/>
</dbReference>
<feature type="domain" description="Alpha/beta hydrolase fold-3" evidence="2">
    <location>
        <begin position="48"/>
        <end position="245"/>
    </location>
</feature>
<name>A0A7W6K3C0_9HYPH</name>
<evidence type="ECO:0000259" key="2">
    <source>
        <dbReference type="Pfam" id="PF07859"/>
    </source>
</evidence>
<dbReference type="InterPro" id="IPR050300">
    <property type="entry name" value="GDXG_lipolytic_enzyme"/>
</dbReference>
<dbReference type="EMBL" id="JACIDU010000006">
    <property type="protein sequence ID" value="MBB4103310.1"/>
    <property type="molecule type" value="Genomic_DNA"/>
</dbReference>
<evidence type="ECO:0000256" key="1">
    <source>
        <dbReference type="ARBA" id="ARBA00022801"/>
    </source>
</evidence>
<evidence type="ECO:0000313" key="4">
    <source>
        <dbReference type="Proteomes" id="UP000584824"/>
    </source>
</evidence>
<gene>
    <name evidence="3" type="ORF">GGQ66_001867</name>
</gene>
<dbReference type="PANTHER" id="PTHR48081">
    <property type="entry name" value="AB HYDROLASE SUPERFAMILY PROTEIN C4A8.06C"/>
    <property type="match status" value="1"/>
</dbReference>
<dbReference type="InterPro" id="IPR013094">
    <property type="entry name" value="AB_hydrolase_3"/>
</dbReference>
<reference evidence="3 4" key="1">
    <citation type="submission" date="2020-08" db="EMBL/GenBank/DDBJ databases">
        <title>Genomic Encyclopedia of Type Strains, Phase IV (KMG-IV): sequencing the most valuable type-strain genomes for metagenomic binning, comparative biology and taxonomic classification.</title>
        <authorList>
            <person name="Goeker M."/>
        </authorList>
    </citation>
    <scope>NUCLEOTIDE SEQUENCE [LARGE SCALE GENOMIC DNA]</scope>
    <source>
        <strain evidence="3 4">DSM 26385</strain>
    </source>
</reference>
<keyword evidence="4" id="KW-1185">Reference proteome</keyword>
<dbReference type="InterPro" id="IPR029058">
    <property type="entry name" value="AB_hydrolase_fold"/>
</dbReference>
<dbReference type="AlphaFoldDB" id="A0A7W6K3C0"/>
<dbReference type="Pfam" id="PF07859">
    <property type="entry name" value="Abhydrolase_3"/>
    <property type="match status" value="1"/>
</dbReference>
<sequence>MKGNETASRFGKEQASMAAQWQEMRFGATTARVRIFDGGARTSTMPVVLYLAGGAFQQAEQRQGDLPVARRLAERGAFVMEADYAGSATNVFPEAMERMFDVLAGLNGCRKKFGGARSPLLIAGEEAGGNIAAGVALKARDQMPGELSGQVLLSPMIDPMMVSGSIRRADEIGMMGRWSDGWSRYLRAACGLFHPYAAPCRCTRLSQVAPALIMTADDDPLRDETLGYADRLLAAGTPVTRHVLPAGSGWAGLYSHDEGPWLDTVADAFSAFVHELKH</sequence>
<comment type="caution">
    <text evidence="3">The sequence shown here is derived from an EMBL/GenBank/DDBJ whole genome shotgun (WGS) entry which is preliminary data.</text>
</comment>
<dbReference type="SUPFAM" id="SSF53474">
    <property type="entry name" value="alpha/beta-Hydrolases"/>
    <property type="match status" value="1"/>
</dbReference>
<organism evidence="3 4">
    <name type="scientific">Allorhizobium borbori</name>
    <dbReference type="NCBI Taxonomy" id="485907"/>
    <lineage>
        <taxon>Bacteria</taxon>
        <taxon>Pseudomonadati</taxon>
        <taxon>Pseudomonadota</taxon>
        <taxon>Alphaproteobacteria</taxon>
        <taxon>Hyphomicrobiales</taxon>
        <taxon>Rhizobiaceae</taxon>
        <taxon>Rhizobium/Agrobacterium group</taxon>
        <taxon>Allorhizobium</taxon>
    </lineage>
</organism>
<accession>A0A7W6K3C0</accession>
<proteinExistence type="predicted"/>
<keyword evidence="1" id="KW-0378">Hydrolase</keyword>
<evidence type="ECO:0000313" key="3">
    <source>
        <dbReference type="EMBL" id="MBB4103310.1"/>
    </source>
</evidence>
<protein>
    <submittedName>
        <fullName evidence="3">Acetyl esterase/lipase</fullName>
    </submittedName>
</protein>
<dbReference type="PANTHER" id="PTHR48081:SF8">
    <property type="entry name" value="ALPHA_BETA HYDROLASE FOLD-3 DOMAIN-CONTAINING PROTEIN-RELATED"/>
    <property type="match status" value="1"/>
</dbReference>
<dbReference type="Gene3D" id="3.40.50.1820">
    <property type="entry name" value="alpha/beta hydrolase"/>
    <property type="match status" value="1"/>
</dbReference>